<dbReference type="Pfam" id="PF00535">
    <property type="entry name" value="Glycos_transf_2"/>
    <property type="match status" value="1"/>
</dbReference>
<keyword evidence="1 4" id="KW-0328">Glycosyltransferase</keyword>
<dbReference type="InterPro" id="IPR029044">
    <property type="entry name" value="Nucleotide-diphossugar_trans"/>
</dbReference>
<dbReference type="EMBL" id="CABHNA010000036">
    <property type="protein sequence ID" value="VUW99835.1"/>
    <property type="molecule type" value="Genomic_DNA"/>
</dbReference>
<evidence type="ECO:0000259" key="3">
    <source>
        <dbReference type="Pfam" id="PF00535"/>
    </source>
</evidence>
<gene>
    <name evidence="4" type="primary">epsJ_2</name>
    <name evidence="4" type="ORF">RTSSTS7063_00740</name>
</gene>
<dbReference type="SUPFAM" id="SSF53448">
    <property type="entry name" value="Nucleotide-diphospho-sugar transferases"/>
    <property type="match status" value="1"/>
</dbReference>
<dbReference type="RefSeq" id="WP_144366579.1">
    <property type="nucleotide sequence ID" value="NZ_CABHNA010000036.1"/>
</dbReference>
<keyword evidence="2 4" id="KW-0808">Transferase</keyword>
<dbReference type="InterPro" id="IPR001173">
    <property type="entry name" value="Glyco_trans_2-like"/>
</dbReference>
<dbReference type="PANTHER" id="PTHR22916:SF51">
    <property type="entry name" value="GLYCOSYLTRANSFERASE EPSH-RELATED"/>
    <property type="match status" value="1"/>
</dbReference>
<keyword evidence="5" id="KW-1185">Reference proteome</keyword>
<name>A0A564SXG5_9FIRM</name>
<evidence type="ECO:0000313" key="4">
    <source>
        <dbReference type="EMBL" id="VUW99835.1"/>
    </source>
</evidence>
<evidence type="ECO:0000256" key="2">
    <source>
        <dbReference type="ARBA" id="ARBA00022679"/>
    </source>
</evidence>
<dbReference type="PANTHER" id="PTHR22916">
    <property type="entry name" value="GLYCOSYLTRANSFERASE"/>
    <property type="match status" value="1"/>
</dbReference>
<organism evidence="4 5">
    <name type="scientific">[Ruminococcus] torques</name>
    <dbReference type="NCBI Taxonomy" id="33039"/>
    <lineage>
        <taxon>Bacteria</taxon>
        <taxon>Bacillati</taxon>
        <taxon>Bacillota</taxon>
        <taxon>Clostridia</taxon>
        <taxon>Lachnospirales</taxon>
        <taxon>Lachnospiraceae</taxon>
        <taxon>Mediterraneibacter</taxon>
    </lineage>
</organism>
<dbReference type="AlphaFoldDB" id="A0A564SXG5"/>
<dbReference type="Proteomes" id="UP000363661">
    <property type="component" value="Unassembled WGS sequence"/>
</dbReference>
<dbReference type="EC" id="2.4.-.-" evidence="4"/>
<reference evidence="4 5" key="1">
    <citation type="submission" date="2019-07" db="EMBL/GenBank/DDBJ databases">
        <authorList>
            <person name="Hibberd C M."/>
            <person name="Gehrig L. J."/>
            <person name="Chang H.-W."/>
            <person name="Venkatesh S."/>
        </authorList>
    </citation>
    <scope>NUCLEOTIDE SEQUENCE [LARGE SCALE GENOMIC DNA]</scope>
    <source>
        <strain evidence="4">Ruminococcus_torques_SSTS_Bg7063</strain>
    </source>
</reference>
<evidence type="ECO:0000256" key="1">
    <source>
        <dbReference type="ARBA" id="ARBA00022676"/>
    </source>
</evidence>
<sequence length="337" mass="38681">MDLITIIVPVYNVEKYVRECIDSLLNQTYKNLEIILVDDGSKDNSGEICENYANADSRVKVIHKENEGLGFARNTGLSVAQGKFVTFIDSDDVADEDLVERLLKGITDSKCDTCIGGFKRISENGTISFVEQYDIALFTGAGIYNELFARMLGSAPDKHDAIRMSVWNVMYSMDIIRKYKIEFPSERKFISEDIIWDSEYYKYAKRVKVIDSTAYNYRITPGSLTQKYKPDMLKKICVLYNEMTDRLSNDEAKITRLQRQFFVNLRACLKQENPKVSKKRNLEVVSSVKAIVNNETVHTVATTYEKNIKQHKQKLFVELVKSKRIYALYILVKIGGI</sequence>
<accession>A0A564SXG5</accession>
<evidence type="ECO:0000313" key="5">
    <source>
        <dbReference type="Proteomes" id="UP000363661"/>
    </source>
</evidence>
<protein>
    <submittedName>
        <fullName evidence="4">Putative glycosyltransferase EpsJ</fullName>
        <ecNumber evidence="4">2.4.-.-</ecNumber>
    </submittedName>
</protein>
<dbReference type="Gene3D" id="3.90.550.10">
    <property type="entry name" value="Spore Coat Polysaccharide Biosynthesis Protein SpsA, Chain A"/>
    <property type="match status" value="1"/>
</dbReference>
<proteinExistence type="predicted"/>
<dbReference type="GO" id="GO:0016757">
    <property type="term" value="F:glycosyltransferase activity"/>
    <property type="evidence" value="ECO:0007669"/>
    <property type="project" value="UniProtKB-KW"/>
</dbReference>
<dbReference type="CDD" id="cd00761">
    <property type="entry name" value="Glyco_tranf_GTA_type"/>
    <property type="match status" value="1"/>
</dbReference>
<feature type="domain" description="Glycosyltransferase 2-like" evidence="3">
    <location>
        <begin position="5"/>
        <end position="128"/>
    </location>
</feature>